<sequence>MTTSGSLVSHTTGRTNLTSGVDGTNLDSDGIIDIGSTREHPGSTRTINMGVVGGPKKINIGNSHKNTKVNIDGEKIEVDAEHGIVVDAGRRLELVGSRGVELDARAHRVEVGAGAASAVEVGTGNAVYDVEIGNKQVTKGSFYGLDLEIAATSNIEIAANDGIDIKCPGCDVDIKSTANIAGLTGGIKTMVNNAVSVFDYRLSPFTIYYGTHLGQASTVQVINVNEGALFFITRWSGSGSLTWKCGDDSTGVTFAAGVTGVIVCVDSGHRALILAHNL</sequence>
<evidence type="ECO:0000313" key="2">
    <source>
        <dbReference type="EMBL" id="GHP12430.1"/>
    </source>
</evidence>
<evidence type="ECO:0000256" key="1">
    <source>
        <dbReference type="SAM" id="MobiDB-lite"/>
    </source>
</evidence>
<dbReference type="AlphaFoldDB" id="A0A830I338"/>
<name>A0A830I338_9CHLO</name>
<accession>A0A830I338</accession>
<evidence type="ECO:0000313" key="3">
    <source>
        <dbReference type="Proteomes" id="UP000660262"/>
    </source>
</evidence>
<proteinExistence type="predicted"/>
<organism evidence="2 3">
    <name type="scientific">Pycnococcus provasolii</name>
    <dbReference type="NCBI Taxonomy" id="41880"/>
    <lineage>
        <taxon>Eukaryota</taxon>
        <taxon>Viridiplantae</taxon>
        <taxon>Chlorophyta</taxon>
        <taxon>Pseudoscourfieldiophyceae</taxon>
        <taxon>Pseudoscourfieldiales</taxon>
        <taxon>Pycnococcaceae</taxon>
        <taxon>Pycnococcus</taxon>
    </lineage>
</organism>
<keyword evidence="3" id="KW-1185">Reference proteome</keyword>
<dbReference type="Proteomes" id="UP000660262">
    <property type="component" value="Unassembled WGS sequence"/>
</dbReference>
<comment type="caution">
    <text evidence="2">The sequence shown here is derived from an EMBL/GenBank/DDBJ whole genome shotgun (WGS) entry which is preliminary data.</text>
</comment>
<reference evidence="2" key="1">
    <citation type="submission" date="2020-10" db="EMBL/GenBank/DDBJ databases">
        <title>Unveiling of a novel bifunctional photoreceptor, Dualchrome1, isolated from a cosmopolitan green alga.</title>
        <authorList>
            <person name="Suzuki S."/>
            <person name="Kawachi M."/>
        </authorList>
    </citation>
    <scope>NUCLEOTIDE SEQUENCE</scope>
    <source>
        <strain evidence="2">NIES 2893</strain>
    </source>
</reference>
<protein>
    <submittedName>
        <fullName evidence="2">Uncharacterized protein</fullName>
    </submittedName>
</protein>
<dbReference type="EMBL" id="BNJQ01000042">
    <property type="protein sequence ID" value="GHP12430.1"/>
    <property type="molecule type" value="Genomic_DNA"/>
</dbReference>
<gene>
    <name evidence="2" type="ORF">PPROV_001115800</name>
</gene>
<feature type="region of interest" description="Disordered" evidence="1">
    <location>
        <begin position="1"/>
        <end position="22"/>
    </location>
</feature>